<proteinExistence type="predicted"/>
<gene>
    <name evidence="1" type="ORF">P9271_08480</name>
</gene>
<evidence type="ECO:0000313" key="1">
    <source>
        <dbReference type="EMBL" id="MED4401348.1"/>
    </source>
</evidence>
<evidence type="ECO:0008006" key="3">
    <source>
        <dbReference type="Google" id="ProtNLM"/>
    </source>
</evidence>
<comment type="caution">
    <text evidence="1">The sequence shown here is derived from an EMBL/GenBank/DDBJ whole genome shotgun (WGS) entry which is preliminary data.</text>
</comment>
<organism evidence="1 2">
    <name type="scientific">Metabacillus fastidiosus</name>
    <dbReference type="NCBI Taxonomy" id="1458"/>
    <lineage>
        <taxon>Bacteria</taxon>
        <taxon>Bacillati</taxon>
        <taxon>Bacillota</taxon>
        <taxon>Bacilli</taxon>
        <taxon>Bacillales</taxon>
        <taxon>Bacillaceae</taxon>
        <taxon>Metabacillus</taxon>
    </lineage>
</organism>
<evidence type="ECO:0000313" key="2">
    <source>
        <dbReference type="Proteomes" id="UP001342826"/>
    </source>
</evidence>
<protein>
    <recommendedName>
        <fullName evidence="3">N-acetyltransferase domain-containing protein</fullName>
    </recommendedName>
</protein>
<dbReference type="EMBL" id="JARTFS010000006">
    <property type="protein sequence ID" value="MED4401348.1"/>
    <property type="molecule type" value="Genomic_DNA"/>
</dbReference>
<dbReference type="RefSeq" id="WP_066228269.1">
    <property type="nucleotide sequence ID" value="NZ_JARTFQ010000005.1"/>
</dbReference>
<dbReference type="GeneID" id="301140761"/>
<keyword evidence="2" id="KW-1185">Reference proteome</keyword>
<dbReference type="Proteomes" id="UP001342826">
    <property type="component" value="Unassembled WGS sequence"/>
</dbReference>
<reference evidence="1 2" key="1">
    <citation type="submission" date="2023-03" db="EMBL/GenBank/DDBJ databases">
        <title>Bacillus Genome Sequencing.</title>
        <authorList>
            <person name="Dunlap C."/>
        </authorList>
    </citation>
    <scope>NUCLEOTIDE SEQUENCE [LARGE SCALE GENOMIC DNA]</scope>
    <source>
        <strain evidence="1 2">NRS-1717</strain>
    </source>
</reference>
<sequence length="276" mass="32110">MDFVQRNVMLISTPLLTQDSGEASQLELQIEGEVKGKCTLLIVDSEGEINDLDIYEPDNFLLCNLFFKNMEQIAIEKRLNTIYLTISHKTMGNLGKISTIEQAISTLNWNLKTSQQIFLFDGVKMDTDQWIRTNHLNTDFSIDNLTTLTSQEKEEIKQGKNIWYPDRFDPFQYQTIGRNSLVLRYKGQVIGWCITELASENILMYDNLFVKEQFWNMARSISLFGTSLRMQCEESDIRYITFTVHGDNTPLLKILHKKTADYIVDFKELRLYKLAL</sequence>
<name>A0ABU6NW41_9BACI</name>
<accession>A0ABU6NW41</accession>